<gene>
    <name evidence="2" type="ORF">P0Y65_14720</name>
</gene>
<name>A0AAJ6AZ57_9HYPH</name>
<protein>
    <recommendedName>
        <fullName evidence="4">DUF1579 domain-containing protein</fullName>
    </recommendedName>
</protein>
<keyword evidence="1" id="KW-0732">Signal</keyword>
<evidence type="ECO:0008006" key="4">
    <source>
        <dbReference type="Google" id="ProtNLM"/>
    </source>
</evidence>
<dbReference type="EMBL" id="CP119312">
    <property type="protein sequence ID" value="WEK03441.1"/>
    <property type="molecule type" value="Genomic_DNA"/>
</dbReference>
<reference evidence="2" key="1">
    <citation type="submission" date="2023-03" db="EMBL/GenBank/DDBJ databases">
        <title>Andean soil-derived lignocellulolytic bacterial consortium as a source of novel taxa and putative plastic-active enzymes.</title>
        <authorList>
            <person name="Diaz-Garcia L."/>
            <person name="Chuvochina M."/>
            <person name="Feuerriegel G."/>
            <person name="Bunk B."/>
            <person name="Sproer C."/>
            <person name="Streit W.R."/>
            <person name="Rodriguez L.M."/>
            <person name="Overmann J."/>
            <person name="Jimenez D.J."/>
        </authorList>
    </citation>
    <scope>NUCLEOTIDE SEQUENCE</scope>
    <source>
        <strain evidence="2">MAG 4196</strain>
    </source>
</reference>
<dbReference type="AlphaFoldDB" id="A0AAJ6AZ57"/>
<feature type="signal peptide" evidence="1">
    <location>
        <begin position="1"/>
        <end position="18"/>
    </location>
</feature>
<organism evidence="2 3">
    <name type="scientific">Candidatus Devosia phytovorans</name>
    <dbReference type="NCBI Taxonomy" id="3121372"/>
    <lineage>
        <taxon>Bacteria</taxon>
        <taxon>Pseudomonadati</taxon>
        <taxon>Pseudomonadota</taxon>
        <taxon>Alphaproteobacteria</taxon>
        <taxon>Hyphomicrobiales</taxon>
        <taxon>Devosiaceae</taxon>
        <taxon>Devosia</taxon>
    </lineage>
</organism>
<evidence type="ECO:0000313" key="3">
    <source>
        <dbReference type="Proteomes" id="UP001217476"/>
    </source>
</evidence>
<dbReference type="Proteomes" id="UP001217476">
    <property type="component" value="Chromosome"/>
</dbReference>
<accession>A0AAJ6AZ57</accession>
<evidence type="ECO:0000313" key="2">
    <source>
        <dbReference type="EMBL" id="WEK03441.1"/>
    </source>
</evidence>
<feature type="chain" id="PRO_5042516041" description="DUF1579 domain-containing protein" evidence="1">
    <location>
        <begin position="19"/>
        <end position="184"/>
    </location>
</feature>
<evidence type="ECO:0000256" key="1">
    <source>
        <dbReference type="SAM" id="SignalP"/>
    </source>
</evidence>
<proteinExistence type="predicted"/>
<sequence length="184" mass="20237">MRFALAAAIAMFSLPAQADVVDQFASARPLFGTTYPAAITSGLDGDWVELMGYARNLGPDAGPARLRSYAEDFLDMTCHSVRSKGKVRVESISDYRFTMQLSPEVAVVTHYDWIEGSPITVNAPRFLRSTHATESEADYRPRQWDGPVTIHRPSQDILVINEPAGTMAIWGRCPVAPYAEEGGE</sequence>